<feature type="transmembrane region" description="Helical" evidence="7">
    <location>
        <begin position="364"/>
        <end position="384"/>
    </location>
</feature>
<keyword evidence="6 7" id="KW-0472">Membrane</keyword>
<keyword evidence="9" id="KW-1185">Reference proteome</keyword>
<proteinExistence type="inferred from homology"/>
<feature type="transmembrane region" description="Helical" evidence="7">
    <location>
        <begin position="247"/>
        <end position="269"/>
    </location>
</feature>
<feature type="transmembrane region" description="Helical" evidence="7">
    <location>
        <begin position="12"/>
        <end position="37"/>
    </location>
</feature>
<accession>A0ABW6ZV25</accession>
<comment type="caution">
    <text evidence="8">The sequence shown here is derived from an EMBL/GenBank/DDBJ whole genome shotgun (WGS) entry which is preliminary data.</text>
</comment>
<evidence type="ECO:0000256" key="1">
    <source>
        <dbReference type="ARBA" id="ARBA00004141"/>
    </source>
</evidence>
<evidence type="ECO:0000256" key="6">
    <source>
        <dbReference type="ARBA" id="ARBA00023136"/>
    </source>
</evidence>
<dbReference type="RefSeq" id="WP_393991668.1">
    <property type="nucleotide sequence ID" value="NZ_JBAFVH010000003.1"/>
</dbReference>
<dbReference type="Pfam" id="PF00860">
    <property type="entry name" value="Xan_ur_permease"/>
    <property type="match status" value="1"/>
</dbReference>
<feature type="transmembrane region" description="Helical" evidence="7">
    <location>
        <begin position="81"/>
        <end position="99"/>
    </location>
</feature>
<keyword evidence="3" id="KW-0813">Transport</keyword>
<evidence type="ECO:0000313" key="8">
    <source>
        <dbReference type="EMBL" id="MFG1371701.1"/>
    </source>
</evidence>
<evidence type="ECO:0000256" key="5">
    <source>
        <dbReference type="ARBA" id="ARBA00022989"/>
    </source>
</evidence>
<dbReference type="PANTHER" id="PTHR42810">
    <property type="entry name" value="PURINE PERMEASE C1399.01C-RELATED"/>
    <property type="match status" value="1"/>
</dbReference>
<sequence>MSLRYDLQSRPPLAVLVASVAQHMGLMAVTLVFPVLVAQAAGADAATQANYLALAMLAMGLSTLFQSWGGRLPGLPRIGSGFLLPAVFTAAYLPAALLTAKTGGLPAVAGLTIAAGLTQITLSRFISRLRPYLPIEIVGLVVLLIGIILGVVAFKLVVGLGQDRPLSVDGTGAAVLALAVMIGLAVWGTARLKTMAVLVGLAVGTAFHLAWGLADPTGASSADVGAPLTALAPSFASSLGWSLNWPLVVPSFSVGLLPGFLAGALACTLRGFGDMVASQRANDRDWKRPDYPNIEAGVLADGLGTLMAGLLGTMGLNTYSASVGLSVATQVLARRVALGVGFGWIALAFLPGASAVVLAIPRGVLGAALLFASAFIVLSGVSILGQRMLDARRTITVGLGFLMGLSFDQLPTFYSEHLASELQSVVSSSLILGLFTALALNALFRIGRRTTLRTLWQPETGFSTLRPFLLDAGGVEGARADGVARLVQLTEEFSTAAPSLAAGAGVEVAATFDEHQLQLAFTWAGRPLEPGPAPSLDPDMDEDAVMNGIVLLMMTRLSDRLTRRVLADGRHELLCVVDQ</sequence>
<organism evidence="8 9">
    <name type="scientific">Xanthobacter oligotrophicus</name>
    <dbReference type="NCBI Taxonomy" id="2607286"/>
    <lineage>
        <taxon>Bacteria</taxon>
        <taxon>Pseudomonadati</taxon>
        <taxon>Pseudomonadota</taxon>
        <taxon>Alphaproteobacteria</taxon>
        <taxon>Hyphomicrobiales</taxon>
        <taxon>Xanthobacteraceae</taxon>
        <taxon>Xanthobacter</taxon>
    </lineage>
</organism>
<evidence type="ECO:0000256" key="4">
    <source>
        <dbReference type="ARBA" id="ARBA00022692"/>
    </source>
</evidence>
<feature type="transmembrane region" description="Helical" evidence="7">
    <location>
        <begin position="105"/>
        <end position="125"/>
    </location>
</feature>
<comment type="subcellular location">
    <subcellularLocation>
        <location evidence="1">Membrane</location>
        <topology evidence="1">Multi-pass membrane protein</topology>
    </subcellularLocation>
</comment>
<protein>
    <submittedName>
        <fullName evidence="8">Solute carrier family 23 protein</fullName>
    </submittedName>
</protein>
<evidence type="ECO:0000256" key="2">
    <source>
        <dbReference type="ARBA" id="ARBA00008821"/>
    </source>
</evidence>
<dbReference type="Proteomes" id="UP001604002">
    <property type="component" value="Unassembled WGS sequence"/>
</dbReference>
<feature type="transmembrane region" description="Helical" evidence="7">
    <location>
        <begin position="426"/>
        <end position="444"/>
    </location>
</feature>
<name>A0ABW6ZV25_9HYPH</name>
<keyword evidence="4 7" id="KW-0812">Transmembrane</keyword>
<keyword evidence="5 7" id="KW-1133">Transmembrane helix</keyword>
<evidence type="ECO:0000256" key="3">
    <source>
        <dbReference type="ARBA" id="ARBA00022448"/>
    </source>
</evidence>
<feature type="transmembrane region" description="Helical" evidence="7">
    <location>
        <begin position="170"/>
        <end position="188"/>
    </location>
</feature>
<feature type="transmembrane region" description="Helical" evidence="7">
    <location>
        <begin position="137"/>
        <end position="158"/>
    </location>
</feature>
<feature type="transmembrane region" description="Helical" evidence="7">
    <location>
        <begin position="336"/>
        <end position="358"/>
    </location>
</feature>
<evidence type="ECO:0000256" key="7">
    <source>
        <dbReference type="SAM" id="Phobius"/>
    </source>
</evidence>
<gene>
    <name evidence="8" type="ORF">V5F32_05975</name>
</gene>
<evidence type="ECO:0000313" key="9">
    <source>
        <dbReference type="Proteomes" id="UP001604002"/>
    </source>
</evidence>
<reference evidence="8 9" key="1">
    <citation type="submission" date="2024-02" db="EMBL/GenBank/DDBJ databases">
        <title>Expansion and revision of Xanthobacter and proposal of Roseixanthobacter gen. nov.</title>
        <authorList>
            <person name="Soltysiak M.P.M."/>
            <person name="Jalihal A."/>
            <person name="Ory A."/>
            <person name="Chrisophersen C."/>
            <person name="Lee A.D."/>
            <person name="Boulton J."/>
            <person name="Springer M."/>
        </authorList>
    </citation>
    <scope>NUCLEOTIDE SEQUENCE [LARGE SCALE GENOMIC DNA]</scope>
    <source>
        <strain evidence="8 9">23A</strain>
    </source>
</reference>
<feature type="transmembrane region" description="Helical" evidence="7">
    <location>
        <begin position="49"/>
        <end position="69"/>
    </location>
</feature>
<dbReference type="EMBL" id="JBAFVH010000003">
    <property type="protein sequence ID" value="MFG1371701.1"/>
    <property type="molecule type" value="Genomic_DNA"/>
</dbReference>
<dbReference type="PANTHER" id="PTHR42810:SF2">
    <property type="entry name" value="PURINE PERMEASE C1399.01C-RELATED"/>
    <property type="match status" value="1"/>
</dbReference>
<dbReference type="InterPro" id="IPR006043">
    <property type="entry name" value="NCS2"/>
</dbReference>
<comment type="similarity">
    <text evidence="2">Belongs to the nucleobase:cation symporter-2 (NCS2) (TC 2.A.40) family.</text>
</comment>
<feature type="transmembrane region" description="Helical" evidence="7">
    <location>
        <begin position="195"/>
        <end position="214"/>
    </location>
</feature>